<sequence length="281" mass="31861">MASTSSNIKPHSHVRSISLPSTSDQQSVFDELYRFQGSQEPTSSCSSSSFVSDKLNRLNDMYESIQPFLSLPSTKQSLVQGSLKEQLNKFLDEHIGLLDLCTITKDALLISLDYAKELQSVIRRQKGNDHGLTSSFEAYLSHRRKVKKTVCKTLSGLQKHWSSSVKEGQRTKSNINMLNKMRLNTMEVFESLLTFLHRSNTQSKAKRLVFGDEDDGRRACTCDQTLEETEVKKLDHELHALITYKKTKSDSLVLHHIHEGLAEMEFSLLDLSEQVDAFSDT</sequence>
<dbReference type="AlphaFoldDB" id="A0AA35YTZ4"/>
<evidence type="ECO:0000313" key="2">
    <source>
        <dbReference type="EMBL" id="CAI9280206.1"/>
    </source>
</evidence>
<keyword evidence="3" id="KW-1185">Reference proteome</keyword>
<evidence type="ECO:0000313" key="3">
    <source>
        <dbReference type="Proteomes" id="UP001177003"/>
    </source>
</evidence>
<dbReference type="PANTHER" id="PTHR33070">
    <property type="entry name" value="OS06G0725500 PROTEIN"/>
    <property type="match status" value="1"/>
</dbReference>
<dbReference type="PANTHER" id="PTHR33070:SF120">
    <property type="entry name" value="EXPRESSED PROTEIN"/>
    <property type="match status" value="1"/>
</dbReference>
<gene>
    <name evidence="2" type="ORF">LSALG_LOCUS19965</name>
</gene>
<feature type="region of interest" description="Disordered" evidence="1">
    <location>
        <begin position="1"/>
        <end position="22"/>
    </location>
</feature>
<reference evidence="2" key="1">
    <citation type="submission" date="2023-04" db="EMBL/GenBank/DDBJ databases">
        <authorList>
            <person name="Vijverberg K."/>
            <person name="Xiong W."/>
            <person name="Schranz E."/>
        </authorList>
    </citation>
    <scope>NUCLEOTIDE SEQUENCE</scope>
</reference>
<evidence type="ECO:0000256" key="1">
    <source>
        <dbReference type="SAM" id="MobiDB-lite"/>
    </source>
</evidence>
<dbReference type="GO" id="GO:0048364">
    <property type="term" value="P:root development"/>
    <property type="evidence" value="ECO:0007669"/>
    <property type="project" value="InterPro"/>
</dbReference>
<protein>
    <submittedName>
        <fullName evidence="2">Uncharacterized protein</fullName>
    </submittedName>
</protein>
<dbReference type="GO" id="GO:0048367">
    <property type="term" value="P:shoot system development"/>
    <property type="evidence" value="ECO:0007669"/>
    <property type="project" value="InterPro"/>
</dbReference>
<accession>A0AA35YTZ4</accession>
<dbReference type="EMBL" id="OX465080">
    <property type="protein sequence ID" value="CAI9280206.1"/>
    <property type="molecule type" value="Genomic_DNA"/>
</dbReference>
<dbReference type="Pfam" id="PF03087">
    <property type="entry name" value="BPS1"/>
    <property type="match status" value="1"/>
</dbReference>
<organism evidence="2 3">
    <name type="scientific">Lactuca saligna</name>
    <name type="common">Willowleaf lettuce</name>
    <dbReference type="NCBI Taxonomy" id="75948"/>
    <lineage>
        <taxon>Eukaryota</taxon>
        <taxon>Viridiplantae</taxon>
        <taxon>Streptophyta</taxon>
        <taxon>Embryophyta</taxon>
        <taxon>Tracheophyta</taxon>
        <taxon>Spermatophyta</taxon>
        <taxon>Magnoliopsida</taxon>
        <taxon>eudicotyledons</taxon>
        <taxon>Gunneridae</taxon>
        <taxon>Pentapetalae</taxon>
        <taxon>asterids</taxon>
        <taxon>campanulids</taxon>
        <taxon>Asterales</taxon>
        <taxon>Asteraceae</taxon>
        <taxon>Cichorioideae</taxon>
        <taxon>Cichorieae</taxon>
        <taxon>Lactucinae</taxon>
        <taxon>Lactuca</taxon>
    </lineage>
</organism>
<dbReference type="Proteomes" id="UP001177003">
    <property type="component" value="Chromosome 4"/>
</dbReference>
<dbReference type="InterPro" id="IPR004320">
    <property type="entry name" value="BPS1_pln"/>
</dbReference>
<proteinExistence type="predicted"/>
<name>A0AA35YTZ4_LACSI</name>